<keyword evidence="2" id="KW-1185">Reference proteome</keyword>
<reference evidence="1 2" key="1">
    <citation type="submission" date="2024-01" db="EMBL/GenBank/DDBJ databases">
        <title>A draft genome for a cacao thread blight-causing isolate of Paramarasmius palmivorus.</title>
        <authorList>
            <person name="Baruah I.K."/>
            <person name="Bukari Y."/>
            <person name="Amoako-Attah I."/>
            <person name="Meinhardt L.W."/>
            <person name="Bailey B.A."/>
            <person name="Cohen S.P."/>
        </authorList>
    </citation>
    <scope>NUCLEOTIDE SEQUENCE [LARGE SCALE GENOMIC DNA]</scope>
    <source>
        <strain evidence="1 2">GH-12</strain>
    </source>
</reference>
<accession>A0AAW0ATE5</accession>
<dbReference type="Proteomes" id="UP001383192">
    <property type="component" value="Unassembled WGS sequence"/>
</dbReference>
<gene>
    <name evidence="1" type="ORF">VNI00_018875</name>
</gene>
<evidence type="ECO:0008006" key="3">
    <source>
        <dbReference type="Google" id="ProtNLM"/>
    </source>
</evidence>
<dbReference type="EMBL" id="JAYKXP010000281">
    <property type="protein sequence ID" value="KAK7016452.1"/>
    <property type="molecule type" value="Genomic_DNA"/>
</dbReference>
<proteinExistence type="predicted"/>
<dbReference type="AlphaFoldDB" id="A0AAW0ATE5"/>
<sequence length="272" mass="31172">MPLPLISRRNPNQFPQEYQLSLFLSRPTTSPDSRTPPSLPFDDVHTYIFETPLQEGPSRHSHVWLARPSDSRFNGKLVIKIITALQRSAVQVAAMKSVYKELPDLQGNGIPYLFAETTMETPWGENADVLAIEYIPKTFLEFTNELDAGEHKEFHDIGKYAAMVREAAEMLDTAHKNNVVHSDMRQCHALFDGQRMVLIDWANDLRVPALGLPDMEEMERKSDLWKVLSCFFKSKMHQEAIREWIKQNEPSIVKKLGHWADLILSPSSDDEL</sequence>
<protein>
    <recommendedName>
        <fullName evidence="3">Protein kinase domain-containing protein</fullName>
    </recommendedName>
</protein>
<comment type="caution">
    <text evidence="1">The sequence shown here is derived from an EMBL/GenBank/DDBJ whole genome shotgun (WGS) entry which is preliminary data.</text>
</comment>
<evidence type="ECO:0000313" key="1">
    <source>
        <dbReference type="EMBL" id="KAK7016452.1"/>
    </source>
</evidence>
<name>A0AAW0ATE5_9AGAR</name>
<dbReference type="SUPFAM" id="SSF56112">
    <property type="entry name" value="Protein kinase-like (PK-like)"/>
    <property type="match status" value="1"/>
</dbReference>
<organism evidence="1 2">
    <name type="scientific">Paramarasmius palmivorus</name>
    <dbReference type="NCBI Taxonomy" id="297713"/>
    <lineage>
        <taxon>Eukaryota</taxon>
        <taxon>Fungi</taxon>
        <taxon>Dikarya</taxon>
        <taxon>Basidiomycota</taxon>
        <taxon>Agaricomycotina</taxon>
        <taxon>Agaricomycetes</taxon>
        <taxon>Agaricomycetidae</taxon>
        <taxon>Agaricales</taxon>
        <taxon>Marasmiineae</taxon>
        <taxon>Marasmiaceae</taxon>
        <taxon>Paramarasmius</taxon>
    </lineage>
</organism>
<evidence type="ECO:0000313" key="2">
    <source>
        <dbReference type="Proteomes" id="UP001383192"/>
    </source>
</evidence>
<dbReference type="InterPro" id="IPR011009">
    <property type="entry name" value="Kinase-like_dom_sf"/>
</dbReference>